<sequence>MAEYQYILVERDERVGIVTLNRPTKLNALNTQLVAELSTALEDLDRDEAIRCIVITGAGERAFAAGADIEEMADKSPIDMLLGGFEAWERIRRIKKPLIAAVNGYALGGGCELALHCDIIVASENARFGQPEILLGIIPGAGGTQRLARTLGKYRTMEMVLLGNQISARELAELGLVNRVVPQGEHLKEALKIAKELAERPPIAIRLAKEAVLAAFETSLEEGLEAERKNFFLLFASEDKREGMRAFLEKRRAQFQGR</sequence>
<dbReference type="EMBL" id="MCIF01000002">
    <property type="protein sequence ID" value="RAQ96268.1"/>
    <property type="molecule type" value="Genomic_DNA"/>
</dbReference>
<organism evidence="4 5">
    <name type="scientific">Thermogemmatispora tikiterensis</name>
    <dbReference type="NCBI Taxonomy" id="1825093"/>
    <lineage>
        <taxon>Bacteria</taxon>
        <taxon>Bacillati</taxon>
        <taxon>Chloroflexota</taxon>
        <taxon>Ktedonobacteria</taxon>
        <taxon>Thermogemmatisporales</taxon>
        <taxon>Thermogemmatisporaceae</taxon>
        <taxon>Thermogemmatispora</taxon>
    </lineage>
</organism>
<evidence type="ECO:0000313" key="5">
    <source>
        <dbReference type="Proteomes" id="UP000248706"/>
    </source>
</evidence>
<accession>A0A328VER2</accession>
<dbReference type="Proteomes" id="UP000248706">
    <property type="component" value="Unassembled WGS sequence"/>
</dbReference>
<dbReference type="FunFam" id="1.10.12.10:FF:000001">
    <property type="entry name" value="Probable enoyl-CoA hydratase, mitochondrial"/>
    <property type="match status" value="1"/>
</dbReference>
<comment type="similarity">
    <text evidence="1 3">Belongs to the enoyl-CoA hydratase/isomerase family.</text>
</comment>
<name>A0A328VER2_9CHLR</name>
<dbReference type="InterPro" id="IPR014748">
    <property type="entry name" value="Enoyl-CoA_hydra_C"/>
</dbReference>
<dbReference type="CDD" id="cd06558">
    <property type="entry name" value="crotonase-like"/>
    <property type="match status" value="1"/>
</dbReference>
<dbReference type="InterPro" id="IPR001753">
    <property type="entry name" value="Enoyl-CoA_hydra/iso"/>
</dbReference>
<dbReference type="PANTHER" id="PTHR11941:SF54">
    <property type="entry name" value="ENOYL-COA HYDRATASE, MITOCHONDRIAL"/>
    <property type="match status" value="1"/>
</dbReference>
<dbReference type="FunFam" id="3.90.226.10:FF:000009">
    <property type="entry name" value="Carnitinyl-CoA dehydratase"/>
    <property type="match status" value="1"/>
</dbReference>
<protein>
    <submittedName>
        <fullName evidence="4">Enoyl-CoA hydratase</fullName>
    </submittedName>
</protein>
<evidence type="ECO:0000256" key="2">
    <source>
        <dbReference type="ARBA" id="ARBA00023239"/>
    </source>
</evidence>
<proteinExistence type="inferred from homology"/>
<keyword evidence="2" id="KW-0456">Lyase</keyword>
<dbReference type="RefSeq" id="WP_112429707.1">
    <property type="nucleotide sequence ID" value="NZ_MCIF01000002.1"/>
</dbReference>
<gene>
    <name evidence="4" type="ORF">A4R35_12050</name>
</gene>
<evidence type="ECO:0000313" key="4">
    <source>
        <dbReference type="EMBL" id="RAQ96268.1"/>
    </source>
</evidence>
<dbReference type="Gene3D" id="1.10.12.10">
    <property type="entry name" value="Lyase 2-enoyl-coa Hydratase, Chain A, domain 2"/>
    <property type="match status" value="1"/>
</dbReference>
<dbReference type="GO" id="GO:0016836">
    <property type="term" value="F:hydro-lyase activity"/>
    <property type="evidence" value="ECO:0007669"/>
    <property type="project" value="UniProtKB-ARBA"/>
</dbReference>
<evidence type="ECO:0000256" key="1">
    <source>
        <dbReference type="ARBA" id="ARBA00005254"/>
    </source>
</evidence>
<reference evidence="4 5" key="1">
    <citation type="submission" date="2016-08" db="EMBL/GenBank/DDBJ databases">
        <title>Analysis of Carbohydrate Active Enzymes in Thermogemmatispora T81 Reveals Carbohydrate Degradation Ability.</title>
        <authorList>
            <person name="Tomazini A."/>
            <person name="Lal S."/>
            <person name="Stott M."/>
            <person name="Henrissat B."/>
            <person name="Polikarpov I."/>
            <person name="Sparling R."/>
            <person name="Levin D.B."/>
        </authorList>
    </citation>
    <scope>NUCLEOTIDE SEQUENCE [LARGE SCALE GENOMIC DNA]</scope>
    <source>
        <strain evidence="4 5">T81</strain>
    </source>
</reference>
<dbReference type="InterPro" id="IPR018376">
    <property type="entry name" value="Enoyl-CoA_hyd/isom_CS"/>
</dbReference>
<evidence type="ECO:0000256" key="3">
    <source>
        <dbReference type="RuleBase" id="RU003707"/>
    </source>
</evidence>
<dbReference type="OrthoDB" id="9777977at2"/>
<dbReference type="InterPro" id="IPR029045">
    <property type="entry name" value="ClpP/crotonase-like_dom_sf"/>
</dbReference>
<dbReference type="SUPFAM" id="SSF52096">
    <property type="entry name" value="ClpP/crotonase"/>
    <property type="match status" value="1"/>
</dbReference>
<keyword evidence="5" id="KW-1185">Reference proteome</keyword>
<dbReference type="Pfam" id="PF00378">
    <property type="entry name" value="ECH_1"/>
    <property type="match status" value="1"/>
</dbReference>
<dbReference type="GO" id="GO:0006635">
    <property type="term" value="P:fatty acid beta-oxidation"/>
    <property type="evidence" value="ECO:0007669"/>
    <property type="project" value="TreeGrafter"/>
</dbReference>
<dbReference type="PROSITE" id="PS00166">
    <property type="entry name" value="ENOYL_COA_HYDRATASE"/>
    <property type="match status" value="1"/>
</dbReference>
<comment type="caution">
    <text evidence="4">The sequence shown here is derived from an EMBL/GenBank/DDBJ whole genome shotgun (WGS) entry which is preliminary data.</text>
</comment>
<dbReference type="PANTHER" id="PTHR11941">
    <property type="entry name" value="ENOYL-COA HYDRATASE-RELATED"/>
    <property type="match status" value="1"/>
</dbReference>
<dbReference type="Gene3D" id="3.90.226.10">
    <property type="entry name" value="2-enoyl-CoA Hydratase, Chain A, domain 1"/>
    <property type="match status" value="1"/>
</dbReference>
<dbReference type="AlphaFoldDB" id="A0A328VER2"/>